<organism evidence="1 2">
    <name type="scientific">Rhizopus delemar (strain RA 99-880 / ATCC MYA-4621 / FGSC 9543 / NRRL 43880)</name>
    <name type="common">Mucormycosis agent</name>
    <name type="synonym">Rhizopus arrhizus var. delemar</name>
    <dbReference type="NCBI Taxonomy" id="246409"/>
    <lineage>
        <taxon>Eukaryota</taxon>
        <taxon>Fungi</taxon>
        <taxon>Fungi incertae sedis</taxon>
        <taxon>Mucoromycota</taxon>
        <taxon>Mucoromycotina</taxon>
        <taxon>Mucoromycetes</taxon>
        <taxon>Mucorales</taxon>
        <taxon>Mucorineae</taxon>
        <taxon>Rhizopodaceae</taxon>
        <taxon>Rhizopus</taxon>
    </lineage>
</organism>
<gene>
    <name evidence="1" type="ORF">RO3G_02146</name>
</gene>
<dbReference type="RefSeq" id="XP_067512838.1">
    <property type="nucleotide sequence ID" value="XM_067656737.1"/>
</dbReference>
<reference evidence="1 2" key="1">
    <citation type="journal article" date="2009" name="PLoS Genet.">
        <title>Genomic analysis of the basal lineage fungus Rhizopus oryzae reveals a whole-genome duplication.</title>
        <authorList>
            <person name="Ma L.-J."/>
            <person name="Ibrahim A.S."/>
            <person name="Skory C."/>
            <person name="Grabherr M.G."/>
            <person name="Burger G."/>
            <person name="Butler M."/>
            <person name="Elias M."/>
            <person name="Idnurm A."/>
            <person name="Lang B.F."/>
            <person name="Sone T."/>
            <person name="Abe A."/>
            <person name="Calvo S.E."/>
            <person name="Corrochano L.M."/>
            <person name="Engels R."/>
            <person name="Fu J."/>
            <person name="Hansberg W."/>
            <person name="Kim J.-M."/>
            <person name="Kodira C.D."/>
            <person name="Koehrsen M.J."/>
            <person name="Liu B."/>
            <person name="Miranda-Saavedra D."/>
            <person name="O'Leary S."/>
            <person name="Ortiz-Castellanos L."/>
            <person name="Poulter R."/>
            <person name="Rodriguez-Romero J."/>
            <person name="Ruiz-Herrera J."/>
            <person name="Shen Y.-Q."/>
            <person name="Zeng Q."/>
            <person name="Galagan J."/>
            <person name="Birren B.W."/>
            <person name="Cuomo C.A."/>
            <person name="Wickes B.L."/>
        </authorList>
    </citation>
    <scope>NUCLEOTIDE SEQUENCE [LARGE SCALE GENOMIC DNA]</scope>
    <source>
        <strain evidence="2">RA 99-880 / ATCC MYA-4621 / FGSC 9543 / NRRL 43880</strain>
    </source>
</reference>
<evidence type="ECO:0000313" key="1">
    <source>
        <dbReference type="EMBL" id="EIE77442.1"/>
    </source>
</evidence>
<dbReference type="InParanoid" id="I1BML2"/>
<sequence>MSQKVTSTNWMPPGQITHFCQLPAALVPPLLVPVCGVETLFSLETQLTNNIFANI</sequence>
<dbReference type="GeneID" id="93609118"/>
<protein>
    <submittedName>
        <fullName evidence="1">Uncharacterized protein</fullName>
    </submittedName>
</protein>
<accession>I1BML2</accession>
<dbReference type="VEuPathDB" id="FungiDB:RO3G_02146"/>
<dbReference type="AlphaFoldDB" id="I1BML2"/>
<proteinExistence type="predicted"/>
<name>I1BML2_RHIO9</name>
<evidence type="ECO:0000313" key="2">
    <source>
        <dbReference type="Proteomes" id="UP000009138"/>
    </source>
</evidence>
<keyword evidence="2" id="KW-1185">Reference proteome</keyword>
<dbReference type="EMBL" id="CH476732">
    <property type="protein sequence ID" value="EIE77442.1"/>
    <property type="molecule type" value="Genomic_DNA"/>
</dbReference>
<dbReference type="Proteomes" id="UP000009138">
    <property type="component" value="Unassembled WGS sequence"/>
</dbReference>